<proteinExistence type="predicted"/>
<organism evidence="1 2">
    <name type="scientific">Blattamonas nauphoetae</name>
    <dbReference type="NCBI Taxonomy" id="2049346"/>
    <lineage>
        <taxon>Eukaryota</taxon>
        <taxon>Metamonada</taxon>
        <taxon>Preaxostyla</taxon>
        <taxon>Oxymonadida</taxon>
        <taxon>Blattamonas</taxon>
    </lineage>
</organism>
<evidence type="ECO:0008006" key="3">
    <source>
        <dbReference type="Google" id="ProtNLM"/>
    </source>
</evidence>
<protein>
    <recommendedName>
        <fullName evidence="3">Secreted protein</fullName>
    </recommendedName>
</protein>
<reference evidence="1 2" key="1">
    <citation type="journal article" date="2022" name="bioRxiv">
        <title>Genomics of Preaxostyla Flagellates Illuminates Evolutionary Transitions and the Path Towards Mitochondrial Loss.</title>
        <authorList>
            <person name="Novak L.V.F."/>
            <person name="Treitli S.C."/>
            <person name="Pyrih J."/>
            <person name="Halakuc P."/>
            <person name="Pipaliya S.V."/>
            <person name="Vacek V."/>
            <person name="Brzon O."/>
            <person name="Soukal P."/>
            <person name="Eme L."/>
            <person name="Dacks J.B."/>
            <person name="Karnkowska A."/>
            <person name="Elias M."/>
            <person name="Hampl V."/>
        </authorList>
    </citation>
    <scope>NUCLEOTIDE SEQUENCE [LARGE SCALE GENOMIC DNA]</scope>
    <source>
        <strain evidence="1">NAU3</strain>
        <tissue evidence="1">Gut</tissue>
    </source>
</reference>
<evidence type="ECO:0000313" key="1">
    <source>
        <dbReference type="EMBL" id="KAK2940256.1"/>
    </source>
</evidence>
<dbReference type="EMBL" id="JARBJD010000704">
    <property type="protein sequence ID" value="KAK2940256.1"/>
    <property type="molecule type" value="Genomic_DNA"/>
</dbReference>
<name>A0ABQ9WP69_9EUKA</name>
<dbReference type="Proteomes" id="UP001281761">
    <property type="component" value="Unassembled WGS sequence"/>
</dbReference>
<sequence length="182" mass="20412">MAKVAAVSCLAFHVLRFGQGTSFRIDRIAEQQRPTPIAPDVGEFMLRSKRTTHNLSLHNWPQSLLSPIWTCNVPSLHAHIENLPAFSNNLGYSLEGLARSFTPNGPNSKIVRYLHAFWEAGSNSTCRRQLNNTYNTASKQNQSNTHCRPPTPLLSAVSQSFLVSWPVMQRTLLKVDTRVILC</sequence>
<accession>A0ABQ9WP69</accession>
<comment type="caution">
    <text evidence="1">The sequence shown here is derived from an EMBL/GenBank/DDBJ whole genome shotgun (WGS) entry which is preliminary data.</text>
</comment>
<evidence type="ECO:0000313" key="2">
    <source>
        <dbReference type="Proteomes" id="UP001281761"/>
    </source>
</evidence>
<gene>
    <name evidence="1" type="ORF">BLNAU_24840</name>
</gene>
<keyword evidence="2" id="KW-1185">Reference proteome</keyword>